<accession>A0A3Q1CSK2</accession>
<dbReference type="Ensembl" id="ENSAOCT00000024887.2">
    <property type="protein sequence ID" value="ENSAOCP00000030140.2"/>
    <property type="gene ID" value="ENSAOCG00000002217.2"/>
</dbReference>
<evidence type="ECO:0000313" key="6">
    <source>
        <dbReference type="Proteomes" id="UP001501940"/>
    </source>
</evidence>
<feature type="signal peptide" evidence="3">
    <location>
        <begin position="1"/>
        <end position="19"/>
    </location>
</feature>
<dbReference type="InterPro" id="IPR007110">
    <property type="entry name" value="Ig-like_dom"/>
</dbReference>
<reference evidence="5" key="2">
    <citation type="submission" date="2025-08" db="UniProtKB">
        <authorList>
            <consortium name="Ensembl"/>
        </authorList>
    </citation>
    <scope>IDENTIFICATION</scope>
</reference>
<dbReference type="GO" id="GO:0005886">
    <property type="term" value="C:plasma membrane"/>
    <property type="evidence" value="ECO:0007669"/>
    <property type="project" value="TreeGrafter"/>
</dbReference>
<keyword evidence="1 3" id="KW-0732">Signal</keyword>
<dbReference type="Proteomes" id="UP001501940">
    <property type="component" value="Chromosome 20"/>
</dbReference>
<evidence type="ECO:0000256" key="3">
    <source>
        <dbReference type="SAM" id="SignalP"/>
    </source>
</evidence>
<dbReference type="Gene3D" id="2.60.40.10">
    <property type="entry name" value="Immunoglobulins"/>
    <property type="match status" value="1"/>
</dbReference>
<dbReference type="Pfam" id="PF07686">
    <property type="entry name" value="V-set"/>
    <property type="match status" value="1"/>
</dbReference>
<feature type="domain" description="Ig-like" evidence="4">
    <location>
        <begin position="20"/>
        <end position="122"/>
    </location>
</feature>
<reference evidence="5 6" key="1">
    <citation type="submission" date="2022-01" db="EMBL/GenBank/DDBJ databases">
        <title>A chromosome-scale genome assembly of the false clownfish, Amphiprion ocellaris.</title>
        <authorList>
            <person name="Ryu T."/>
        </authorList>
    </citation>
    <scope>NUCLEOTIDE SEQUENCE [LARGE SCALE GENOMIC DNA]</scope>
</reference>
<reference evidence="5" key="3">
    <citation type="submission" date="2025-09" db="UniProtKB">
        <authorList>
            <consortium name="Ensembl"/>
        </authorList>
    </citation>
    <scope>IDENTIFICATION</scope>
</reference>
<sequence length="122" mass="13716">MNIHAHAAFSLFFTGSSLSDKVDQNPLNMYKNSGEAAKISCSHSIDGYDRIYWYKQLENRQLQFLGYMYKTNENKEKGLDEDVKMEGSADKGQTCTLTINSLSVSSSAVYFCAASYHSATYH</sequence>
<dbReference type="SMART" id="SM00406">
    <property type="entry name" value="IGv"/>
    <property type="match status" value="1"/>
</dbReference>
<evidence type="ECO:0000259" key="4">
    <source>
        <dbReference type="PROSITE" id="PS50835"/>
    </source>
</evidence>
<dbReference type="SUPFAM" id="SSF48726">
    <property type="entry name" value="Immunoglobulin"/>
    <property type="match status" value="1"/>
</dbReference>
<feature type="chain" id="PRO_5043680393" description="Ig-like domain-containing protein" evidence="3">
    <location>
        <begin position="20"/>
        <end position="122"/>
    </location>
</feature>
<dbReference type="InterPro" id="IPR013783">
    <property type="entry name" value="Ig-like_fold"/>
</dbReference>
<name>A0A3Q1CSK2_AMPOC</name>
<dbReference type="GeneTree" id="ENSGT01150000287243"/>
<dbReference type="InterPro" id="IPR036179">
    <property type="entry name" value="Ig-like_dom_sf"/>
</dbReference>
<proteinExistence type="predicted"/>
<keyword evidence="2" id="KW-0391">Immunity</keyword>
<dbReference type="OMA" id="TVINCSH"/>
<organism evidence="5 6">
    <name type="scientific">Amphiprion ocellaris</name>
    <name type="common">Clown anemonefish</name>
    <dbReference type="NCBI Taxonomy" id="80972"/>
    <lineage>
        <taxon>Eukaryota</taxon>
        <taxon>Metazoa</taxon>
        <taxon>Chordata</taxon>
        <taxon>Craniata</taxon>
        <taxon>Vertebrata</taxon>
        <taxon>Euteleostomi</taxon>
        <taxon>Actinopterygii</taxon>
        <taxon>Neopterygii</taxon>
        <taxon>Teleostei</taxon>
        <taxon>Neoteleostei</taxon>
        <taxon>Acanthomorphata</taxon>
        <taxon>Ovalentaria</taxon>
        <taxon>Pomacentridae</taxon>
        <taxon>Amphiprion</taxon>
    </lineage>
</organism>
<dbReference type="InterPro" id="IPR013106">
    <property type="entry name" value="Ig_V-set"/>
</dbReference>
<dbReference type="PROSITE" id="PS50835">
    <property type="entry name" value="IG_LIKE"/>
    <property type="match status" value="1"/>
</dbReference>
<evidence type="ECO:0000313" key="5">
    <source>
        <dbReference type="Ensembl" id="ENSAOCP00000030140.2"/>
    </source>
</evidence>
<dbReference type="PANTHER" id="PTHR23268:SF102">
    <property type="entry name" value="IMMUNOGLOBULIN V-SET DOMAIN-CONTAINING PROTEIN"/>
    <property type="match status" value="1"/>
</dbReference>
<dbReference type="AlphaFoldDB" id="A0A3Q1CSK2"/>
<dbReference type="GO" id="GO:0007166">
    <property type="term" value="P:cell surface receptor signaling pathway"/>
    <property type="evidence" value="ECO:0007669"/>
    <property type="project" value="TreeGrafter"/>
</dbReference>
<dbReference type="GO" id="GO:0002376">
    <property type="term" value="P:immune system process"/>
    <property type="evidence" value="ECO:0007669"/>
    <property type="project" value="UniProtKB-KW"/>
</dbReference>
<evidence type="ECO:0000256" key="2">
    <source>
        <dbReference type="ARBA" id="ARBA00022859"/>
    </source>
</evidence>
<evidence type="ECO:0000256" key="1">
    <source>
        <dbReference type="ARBA" id="ARBA00022729"/>
    </source>
</evidence>
<protein>
    <recommendedName>
        <fullName evidence="4">Ig-like domain-containing protein</fullName>
    </recommendedName>
</protein>
<keyword evidence="6" id="KW-1185">Reference proteome</keyword>
<dbReference type="InterPro" id="IPR050413">
    <property type="entry name" value="TCR_beta_variable"/>
</dbReference>
<dbReference type="PANTHER" id="PTHR23268">
    <property type="entry name" value="T-CELL RECEPTOR BETA CHAIN"/>
    <property type="match status" value="1"/>
</dbReference>